<dbReference type="Gene3D" id="1.10.1740.10">
    <property type="match status" value="1"/>
</dbReference>
<dbReference type="PANTHER" id="PTHR43133">
    <property type="entry name" value="RNA POLYMERASE ECF-TYPE SIGMA FACTO"/>
    <property type="match status" value="1"/>
</dbReference>
<evidence type="ECO:0000256" key="1">
    <source>
        <dbReference type="ARBA" id="ARBA00023015"/>
    </source>
</evidence>
<dbReference type="GO" id="GO:0003677">
    <property type="term" value="F:DNA binding"/>
    <property type="evidence" value="ECO:0007669"/>
    <property type="project" value="UniProtKB-KW"/>
</dbReference>
<sequence length="162" mass="18249">MNKQVDVSKLYAKFGPAIYARCNRLLRNQAAAEDATQDVFMKVLKHIDSAPGEDAVLPWIHRITTNHCLNVIRDSRRHAEPVEHVPELVDDEFEDSVVTADFARRVIAKTPEALLAPAVMYHARGVEQARVAAALGVSRRTVLYRLAEFTQRAMRMQELAEA</sequence>
<evidence type="ECO:0000313" key="7">
    <source>
        <dbReference type="Proteomes" id="UP000249061"/>
    </source>
</evidence>
<dbReference type="InterPro" id="IPR039425">
    <property type="entry name" value="RNA_pol_sigma-70-like"/>
</dbReference>
<feature type="domain" description="RNA polymerase sigma-70 region 2" evidence="5">
    <location>
        <begin position="10"/>
        <end position="77"/>
    </location>
</feature>
<dbReference type="Pfam" id="PF04542">
    <property type="entry name" value="Sigma70_r2"/>
    <property type="match status" value="1"/>
</dbReference>
<keyword evidence="4" id="KW-0804">Transcription</keyword>
<dbReference type="AlphaFoldDB" id="A0A2W5TJQ4"/>
<keyword evidence="1" id="KW-0805">Transcription regulation</keyword>
<dbReference type="NCBIfam" id="TIGR02937">
    <property type="entry name" value="sigma70-ECF"/>
    <property type="match status" value="1"/>
</dbReference>
<keyword evidence="2" id="KW-0731">Sigma factor</keyword>
<name>A0A2W5TJQ4_9BACT</name>
<evidence type="ECO:0000256" key="3">
    <source>
        <dbReference type="ARBA" id="ARBA00023125"/>
    </source>
</evidence>
<evidence type="ECO:0000256" key="4">
    <source>
        <dbReference type="ARBA" id="ARBA00023163"/>
    </source>
</evidence>
<accession>A0A2W5TJQ4</accession>
<proteinExistence type="predicted"/>
<dbReference type="InterPro" id="IPR014284">
    <property type="entry name" value="RNA_pol_sigma-70_dom"/>
</dbReference>
<protein>
    <submittedName>
        <fullName evidence="6">Sigma-70 family RNA polymerase sigma factor</fullName>
    </submittedName>
</protein>
<evidence type="ECO:0000259" key="5">
    <source>
        <dbReference type="Pfam" id="PF04542"/>
    </source>
</evidence>
<organism evidence="6 7">
    <name type="scientific">Archangium gephyra</name>
    <dbReference type="NCBI Taxonomy" id="48"/>
    <lineage>
        <taxon>Bacteria</taxon>
        <taxon>Pseudomonadati</taxon>
        <taxon>Myxococcota</taxon>
        <taxon>Myxococcia</taxon>
        <taxon>Myxococcales</taxon>
        <taxon>Cystobacterineae</taxon>
        <taxon>Archangiaceae</taxon>
        <taxon>Archangium</taxon>
    </lineage>
</organism>
<dbReference type="GO" id="GO:0006352">
    <property type="term" value="P:DNA-templated transcription initiation"/>
    <property type="evidence" value="ECO:0007669"/>
    <property type="project" value="InterPro"/>
</dbReference>
<evidence type="ECO:0000313" key="6">
    <source>
        <dbReference type="EMBL" id="PZR13513.1"/>
    </source>
</evidence>
<gene>
    <name evidence="6" type="ORF">DI536_12190</name>
</gene>
<comment type="caution">
    <text evidence="6">The sequence shown here is derived from an EMBL/GenBank/DDBJ whole genome shotgun (WGS) entry which is preliminary data.</text>
</comment>
<dbReference type="GO" id="GO:0016987">
    <property type="term" value="F:sigma factor activity"/>
    <property type="evidence" value="ECO:0007669"/>
    <property type="project" value="UniProtKB-KW"/>
</dbReference>
<dbReference type="Proteomes" id="UP000249061">
    <property type="component" value="Unassembled WGS sequence"/>
</dbReference>
<dbReference type="PANTHER" id="PTHR43133:SF8">
    <property type="entry name" value="RNA POLYMERASE SIGMA FACTOR HI_1459-RELATED"/>
    <property type="match status" value="1"/>
</dbReference>
<dbReference type="EMBL" id="QFQP01000009">
    <property type="protein sequence ID" value="PZR13513.1"/>
    <property type="molecule type" value="Genomic_DNA"/>
</dbReference>
<dbReference type="InterPro" id="IPR007627">
    <property type="entry name" value="RNA_pol_sigma70_r2"/>
</dbReference>
<keyword evidence="3" id="KW-0238">DNA-binding</keyword>
<dbReference type="InterPro" id="IPR013325">
    <property type="entry name" value="RNA_pol_sigma_r2"/>
</dbReference>
<reference evidence="6 7" key="1">
    <citation type="submission" date="2017-08" db="EMBL/GenBank/DDBJ databases">
        <title>Infants hospitalized years apart are colonized by the same room-sourced microbial strains.</title>
        <authorList>
            <person name="Brooks B."/>
            <person name="Olm M.R."/>
            <person name="Firek B.A."/>
            <person name="Baker R."/>
            <person name="Thomas B.C."/>
            <person name="Morowitz M.J."/>
            <person name="Banfield J.F."/>
        </authorList>
    </citation>
    <scope>NUCLEOTIDE SEQUENCE [LARGE SCALE GENOMIC DNA]</scope>
    <source>
        <strain evidence="6">S2_003_000_R2_14</strain>
    </source>
</reference>
<evidence type="ECO:0000256" key="2">
    <source>
        <dbReference type="ARBA" id="ARBA00023082"/>
    </source>
</evidence>
<dbReference type="SUPFAM" id="SSF88946">
    <property type="entry name" value="Sigma2 domain of RNA polymerase sigma factors"/>
    <property type="match status" value="1"/>
</dbReference>